<dbReference type="PROSITE" id="PS50011">
    <property type="entry name" value="PROTEIN_KINASE_DOM"/>
    <property type="match status" value="1"/>
</dbReference>
<comment type="catalytic activity">
    <reaction evidence="8">
        <text>L-seryl-[protein] + ATP = O-phospho-L-seryl-[protein] + ADP + H(+)</text>
        <dbReference type="Rhea" id="RHEA:17989"/>
        <dbReference type="Rhea" id="RHEA-COMP:9863"/>
        <dbReference type="Rhea" id="RHEA-COMP:11604"/>
        <dbReference type="ChEBI" id="CHEBI:15378"/>
        <dbReference type="ChEBI" id="CHEBI:29999"/>
        <dbReference type="ChEBI" id="CHEBI:30616"/>
        <dbReference type="ChEBI" id="CHEBI:83421"/>
        <dbReference type="ChEBI" id="CHEBI:456216"/>
        <dbReference type="EC" id="2.7.11.1"/>
    </reaction>
</comment>
<name>A0A0V0QCT6_PSEPJ</name>
<feature type="compositionally biased region" description="Polar residues" evidence="9">
    <location>
        <begin position="1"/>
        <end position="15"/>
    </location>
</feature>
<proteinExistence type="predicted"/>
<dbReference type="GO" id="GO:0005524">
    <property type="term" value="F:ATP binding"/>
    <property type="evidence" value="ECO:0007669"/>
    <property type="project" value="UniProtKB-KW"/>
</dbReference>
<dbReference type="SUPFAM" id="SSF56112">
    <property type="entry name" value="Protein kinase-like (PK-like)"/>
    <property type="match status" value="1"/>
</dbReference>
<dbReference type="Gene3D" id="3.30.200.20">
    <property type="entry name" value="Phosphorylase Kinase, domain 1"/>
    <property type="match status" value="1"/>
</dbReference>
<evidence type="ECO:0000256" key="8">
    <source>
        <dbReference type="ARBA" id="ARBA00048679"/>
    </source>
</evidence>
<dbReference type="InterPro" id="IPR008266">
    <property type="entry name" value="Tyr_kinase_AS"/>
</dbReference>
<keyword evidence="12" id="KW-1185">Reference proteome</keyword>
<reference evidence="11 12" key="1">
    <citation type="journal article" date="2015" name="Sci. Rep.">
        <title>Genome of the facultative scuticociliatosis pathogen Pseudocohnilembus persalinus provides insight into its virulence through horizontal gene transfer.</title>
        <authorList>
            <person name="Xiong J."/>
            <person name="Wang G."/>
            <person name="Cheng J."/>
            <person name="Tian M."/>
            <person name="Pan X."/>
            <person name="Warren A."/>
            <person name="Jiang C."/>
            <person name="Yuan D."/>
            <person name="Miao W."/>
        </authorList>
    </citation>
    <scope>NUCLEOTIDE SEQUENCE [LARGE SCALE GENOMIC DNA]</scope>
    <source>
        <strain evidence="11">36N120E</strain>
    </source>
</reference>
<dbReference type="InterPro" id="IPR011009">
    <property type="entry name" value="Kinase-like_dom_sf"/>
</dbReference>
<sequence length="510" mass="59382">MGAGESKSNNPTQEGEQQDELYNEDHYQYIGQYQDPRLGEIKLVEHKQTKVRLAVKSKHCTTKEEWEAETQQLEGLKYISHPNILRVVDIRTEKDEGFCGQVYLLRTVYEYINFDLEQETLSRVHADTEERQYYSEEEIVHLLQNVLAGLEYLRERDIIHGDITSKNILITNDINGNKIHKLHIPLYTNQQNHYAKVLRQEEEAVYLSPQQFEALGQQQINPDLDQEKAQIFALGIIGLQVALLEETNSCYNFQDYSIQHDVVQAKLQQIADRYSEQLAHILISFLETDVSTRATFQEGLEQLSQHPQAKDITAEVVQDFQQQSPLTQQLINSQHQQQEQNQETNQSQQQVENFQQFEPQYDNQEGMQNQEVNEVQEEEEGNIAQKQELHAVPYFSQSQASPNIKSKVNVNANTLNVNATSNNNNITYTNDQLQTSIKNIDQMYREAVNRSDESKSRYDSNIQLRSFLKELLDDEIFVPIHQSPQKKINYSKTKVNKSTRQFRADQQWKI</sequence>
<comment type="catalytic activity">
    <reaction evidence="7">
        <text>L-threonyl-[protein] + ATP = O-phospho-L-threonyl-[protein] + ADP + H(+)</text>
        <dbReference type="Rhea" id="RHEA:46608"/>
        <dbReference type="Rhea" id="RHEA-COMP:11060"/>
        <dbReference type="Rhea" id="RHEA-COMP:11605"/>
        <dbReference type="ChEBI" id="CHEBI:15378"/>
        <dbReference type="ChEBI" id="CHEBI:30013"/>
        <dbReference type="ChEBI" id="CHEBI:30616"/>
        <dbReference type="ChEBI" id="CHEBI:61977"/>
        <dbReference type="ChEBI" id="CHEBI:456216"/>
        <dbReference type="EC" id="2.7.11.1"/>
    </reaction>
</comment>
<evidence type="ECO:0000256" key="5">
    <source>
        <dbReference type="ARBA" id="ARBA00022777"/>
    </source>
</evidence>
<dbReference type="InParanoid" id="A0A0V0QCT6"/>
<dbReference type="Gene3D" id="1.10.510.10">
    <property type="entry name" value="Transferase(Phosphotransferase) domain 1"/>
    <property type="match status" value="1"/>
</dbReference>
<keyword evidence="5 11" id="KW-0418">Kinase</keyword>
<evidence type="ECO:0000256" key="7">
    <source>
        <dbReference type="ARBA" id="ARBA00047899"/>
    </source>
</evidence>
<evidence type="ECO:0000313" key="12">
    <source>
        <dbReference type="Proteomes" id="UP000054937"/>
    </source>
</evidence>
<dbReference type="EMBL" id="LDAU01000198">
    <property type="protein sequence ID" value="KRX00003.1"/>
    <property type="molecule type" value="Genomic_DNA"/>
</dbReference>
<dbReference type="Pfam" id="PF00069">
    <property type="entry name" value="Pkinase"/>
    <property type="match status" value="1"/>
</dbReference>
<dbReference type="AlphaFoldDB" id="A0A0V0QCT6"/>
<evidence type="ECO:0000256" key="6">
    <source>
        <dbReference type="ARBA" id="ARBA00022840"/>
    </source>
</evidence>
<dbReference type="OrthoDB" id="297874at2759"/>
<keyword evidence="3" id="KW-0808">Transferase</keyword>
<gene>
    <name evidence="11" type="ORF">PPERSA_05505</name>
</gene>
<dbReference type="SMART" id="SM00220">
    <property type="entry name" value="S_TKc"/>
    <property type="match status" value="1"/>
</dbReference>
<dbReference type="EC" id="2.7.11.1" evidence="1"/>
<keyword evidence="4" id="KW-0547">Nucleotide-binding</keyword>
<protein>
    <recommendedName>
        <fullName evidence="1">non-specific serine/threonine protein kinase</fullName>
        <ecNumber evidence="1">2.7.11.1</ecNumber>
    </recommendedName>
</protein>
<organism evidence="11 12">
    <name type="scientific">Pseudocohnilembus persalinus</name>
    <name type="common">Ciliate</name>
    <dbReference type="NCBI Taxonomy" id="266149"/>
    <lineage>
        <taxon>Eukaryota</taxon>
        <taxon>Sar</taxon>
        <taxon>Alveolata</taxon>
        <taxon>Ciliophora</taxon>
        <taxon>Intramacronucleata</taxon>
        <taxon>Oligohymenophorea</taxon>
        <taxon>Scuticociliatia</taxon>
        <taxon>Philasterida</taxon>
        <taxon>Pseudocohnilembidae</taxon>
        <taxon>Pseudocohnilembus</taxon>
    </lineage>
</organism>
<evidence type="ECO:0000256" key="9">
    <source>
        <dbReference type="SAM" id="MobiDB-lite"/>
    </source>
</evidence>
<dbReference type="InterPro" id="IPR050660">
    <property type="entry name" value="NEK_Ser/Thr_kinase"/>
</dbReference>
<dbReference type="PANTHER" id="PTHR43671:SF98">
    <property type="entry name" value="SERINE_THREONINE-PROTEIN KINASE NEK11"/>
    <property type="match status" value="1"/>
</dbReference>
<keyword evidence="2" id="KW-0723">Serine/threonine-protein kinase</keyword>
<evidence type="ECO:0000256" key="1">
    <source>
        <dbReference type="ARBA" id="ARBA00012513"/>
    </source>
</evidence>
<evidence type="ECO:0000256" key="2">
    <source>
        <dbReference type="ARBA" id="ARBA00022527"/>
    </source>
</evidence>
<dbReference type="PANTHER" id="PTHR43671">
    <property type="entry name" value="SERINE/THREONINE-PROTEIN KINASE NEK"/>
    <property type="match status" value="1"/>
</dbReference>
<evidence type="ECO:0000256" key="3">
    <source>
        <dbReference type="ARBA" id="ARBA00022679"/>
    </source>
</evidence>
<comment type="caution">
    <text evidence="11">The sequence shown here is derived from an EMBL/GenBank/DDBJ whole genome shotgun (WGS) entry which is preliminary data.</text>
</comment>
<feature type="region of interest" description="Disordered" evidence="9">
    <location>
        <begin position="331"/>
        <end position="351"/>
    </location>
</feature>
<dbReference type="GO" id="GO:0004674">
    <property type="term" value="F:protein serine/threonine kinase activity"/>
    <property type="evidence" value="ECO:0007669"/>
    <property type="project" value="UniProtKB-KW"/>
</dbReference>
<evidence type="ECO:0000313" key="11">
    <source>
        <dbReference type="EMBL" id="KRX00003.1"/>
    </source>
</evidence>
<keyword evidence="6" id="KW-0067">ATP-binding</keyword>
<dbReference type="PROSITE" id="PS00109">
    <property type="entry name" value="PROTEIN_KINASE_TYR"/>
    <property type="match status" value="1"/>
</dbReference>
<evidence type="ECO:0000259" key="10">
    <source>
        <dbReference type="PROSITE" id="PS50011"/>
    </source>
</evidence>
<feature type="region of interest" description="Disordered" evidence="9">
    <location>
        <begin position="1"/>
        <end position="22"/>
    </location>
</feature>
<accession>A0A0V0QCT6</accession>
<feature type="domain" description="Protein kinase" evidence="10">
    <location>
        <begin position="27"/>
        <end position="309"/>
    </location>
</feature>
<dbReference type="Proteomes" id="UP000054937">
    <property type="component" value="Unassembled WGS sequence"/>
</dbReference>
<dbReference type="InterPro" id="IPR000719">
    <property type="entry name" value="Prot_kinase_dom"/>
</dbReference>
<evidence type="ECO:0000256" key="4">
    <source>
        <dbReference type="ARBA" id="ARBA00022741"/>
    </source>
</evidence>